<dbReference type="PANTHER" id="PTHR43311:SF1">
    <property type="entry name" value="GLUTAMYL-Q TRNA(ASP) SYNTHETASE"/>
    <property type="match status" value="1"/>
</dbReference>
<protein>
    <submittedName>
        <fullName evidence="10">tRNA glutamyl-Q(34) synthetase GluQRS</fullName>
    </submittedName>
</protein>
<proteinExistence type="inferred from homology"/>
<dbReference type="SUPFAM" id="SSF52374">
    <property type="entry name" value="Nucleotidylyl transferase"/>
    <property type="match status" value="1"/>
</dbReference>
<evidence type="ECO:0000256" key="3">
    <source>
        <dbReference type="ARBA" id="ARBA00022741"/>
    </source>
</evidence>
<dbReference type="GO" id="GO:0006424">
    <property type="term" value="P:glutamyl-tRNA aminoacylation"/>
    <property type="evidence" value="ECO:0007669"/>
    <property type="project" value="InterPro"/>
</dbReference>
<sequence length="317" mass="33466">MAETGAGRFAPSPSGRLHVGNLRTAVLAWLFARSTGRRFLIRVEDLDRARAGAEAEQLTELSALGIRSDSPVLRQSEQTDRYTAALDLLIARGLTYECFCTRRDVAEAASAPHARPGSYPGTCRDLGDGERARRRDGRRPALRLRSEVAAWVVEDVLAGRVSAPVDDIVLRRNDGVIAYNLAVVVDDAAQGIDQVVRGDDLLTAAPQQSHLASLLGLAAPSYAHVPLAVTAGGRRLAKRDGAVTLEDLAGQGCTAPAVLGIILSSLGLPCGSLDAALAAFDPGRLPRHPWVVDPATLSSTAVDPACKPSAPTDKVHP</sequence>
<dbReference type="GO" id="GO:0005829">
    <property type="term" value="C:cytosol"/>
    <property type="evidence" value="ECO:0007669"/>
    <property type="project" value="TreeGrafter"/>
</dbReference>
<evidence type="ECO:0000259" key="9">
    <source>
        <dbReference type="Pfam" id="PF00749"/>
    </source>
</evidence>
<dbReference type="GO" id="GO:0005524">
    <property type="term" value="F:ATP binding"/>
    <property type="evidence" value="ECO:0007669"/>
    <property type="project" value="UniProtKB-KW"/>
</dbReference>
<gene>
    <name evidence="10" type="ORF">D6T63_08410</name>
</gene>
<dbReference type="NCBIfam" id="TIGR03838">
    <property type="entry name" value="queuosine_YadB"/>
    <property type="match status" value="1"/>
</dbReference>
<dbReference type="RefSeq" id="WP_120148568.1">
    <property type="nucleotide sequence ID" value="NZ_QZVT01000004.1"/>
</dbReference>
<dbReference type="InterPro" id="IPR001412">
    <property type="entry name" value="aa-tRNA-synth_I_CS"/>
</dbReference>
<dbReference type="Pfam" id="PF00749">
    <property type="entry name" value="tRNA-synt_1c"/>
    <property type="match status" value="1"/>
</dbReference>
<dbReference type="NCBIfam" id="NF004314">
    <property type="entry name" value="PRK05710.1-3"/>
    <property type="match status" value="1"/>
</dbReference>
<dbReference type="EMBL" id="QZVT01000004">
    <property type="protein sequence ID" value="RJT79921.1"/>
    <property type="molecule type" value="Genomic_DNA"/>
</dbReference>
<dbReference type="OrthoDB" id="9807503at2"/>
<accession>A0A3A5M1N6</accession>
<evidence type="ECO:0000313" key="10">
    <source>
        <dbReference type="EMBL" id="RJT79921.1"/>
    </source>
</evidence>
<dbReference type="GO" id="GO:0004818">
    <property type="term" value="F:glutamate-tRNA ligase activity"/>
    <property type="evidence" value="ECO:0007669"/>
    <property type="project" value="TreeGrafter"/>
</dbReference>
<dbReference type="NCBIfam" id="NF004315">
    <property type="entry name" value="PRK05710.1-4"/>
    <property type="match status" value="1"/>
</dbReference>
<evidence type="ECO:0000256" key="5">
    <source>
        <dbReference type="ARBA" id="ARBA00022840"/>
    </source>
</evidence>
<organism evidence="10 11">
    <name type="scientific">Arthrobacter cheniae</name>
    <dbReference type="NCBI Taxonomy" id="1258888"/>
    <lineage>
        <taxon>Bacteria</taxon>
        <taxon>Bacillati</taxon>
        <taxon>Actinomycetota</taxon>
        <taxon>Actinomycetes</taxon>
        <taxon>Micrococcales</taxon>
        <taxon>Micrococcaceae</taxon>
        <taxon>Arthrobacter</taxon>
    </lineage>
</organism>
<dbReference type="PANTHER" id="PTHR43311">
    <property type="entry name" value="GLUTAMATE--TRNA LIGASE"/>
    <property type="match status" value="1"/>
</dbReference>
<feature type="region of interest" description="Disordered" evidence="8">
    <location>
        <begin position="111"/>
        <end position="138"/>
    </location>
</feature>
<evidence type="ECO:0000256" key="7">
    <source>
        <dbReference type="RuleBase" id="RU363037"/>
    </source>
</evidence>
<keyword evidence="5 7" id="KW-0067">ATP-binding</keyword>
<dbReference type="GO" id="GO:0006400">
    <property type="term" value="P:tRNA modification"/>
    <property type="evidence" value="ECO:0007669"/>
    <property type="project" value="InterPro"/>
</dbReference>
<evidence type="ECO:0000256" key="6">
    <source>
        <dbReference type="ARBA" id="ARBA00023146"/>
    </source>
</evidence>
<dbReference type="Gene3D" id="3.40.50.620">
    <property type="entry name" value="HUPs"/>
    <property type="match status" value="1"/>
</dbReference>
<reference evidence="10 11" key="1">
    <citation type="submission" date="2018-09" db="EMBL/GenBank/DDBJ databases">
        <title>Novel species of Arthrobacter.</title>
        <authorList>
            <person name="Liu Q."/>
            <person name="Xin Y.-H."/>
        </authorList>
    </citation>
    <scope>NUCLEOTIDE SEQUENCE [LARGE SCALE GENOMIC DNA]</scope>
    <source>
        <strain evidence="10 11">Hz2</strain>
    </source>
</reference>
<evidence type="ECO:0000256" key="2">
    <source>
        <dbReference type="ARBA" id="ARBA00022723"/>
    </source>
</evidence>
<keyword evidence="7" id="KW-0648">Protein biosynthesis</keyword>
<evidence type="ECO:0000256" key="4">
    <source>
        <dbReference type="ARBA" id="ARBA00022833"/>
    </source>
</evidence>
<keyword evidence="6 7" id="KW-0030">Aminoacyl-tRNA synthetase</keyword>
<evidence type="ECO:0000313" key="11">
    <source>
        <dbReference type="Proteomes" id="UP000272560"/>
    </source>
</evidence>
<keyword evidence="2" id="KW-0479">Metal-binding</keyword>
<keyword evidence="1 7" id="KW-0436">Ligase</keyword>
<evidence type="ECO:0000256" key="1">
    <source>
        <dbReference type="ARBA" id="ARBA00022598"/>
    </source>
</evidence>
<keyword evidence="3 7" id="KW-0547">Nucleotide-binding</keyword>
<keyword evidence="4" id="KW-0862">Zinc</keyword>
<dbReference type="InterPro" id="IPR020058">
    <property type="entry name" value="Glu/Gln-tRNA-synth_Ib_cat-dom"/>
</dbReference>
<dbReference type="InterPro" id="IPR022380">
    <property type="entry name" value="Glu-Q_tRNA(Asp)_Synthase"/>
</dbReference>
<evidence type="ECO:0000256" key="8">
    <source>
        <dbReference type="SAM" id="MobiDB-lite"/>
    </source>
</evidence>
<name>A0A3A5M1N6_9MICC</name>
<dbReference type="AlphaFoldDB" id="A0A3A5M1N6"/>
<dbReference type="Proteomes" id="UP000272560">
    <property type="component" value="Unassembled WGS sequence"/>
</dbReference>
<comment type="caution">
    <text evidence="10">The sequence shown here is derived from an EMBL/GenBank/DDBJ whole genome shotgun (WGS) entry which is preliminary data.</text>
</comment>
<dbReference type="InterPro" id="IPR049940">
    <property type="entry name" value="GluQ/Sye"/>
</dbReference>
<dbReference type="GO" id="GO:0008270">
    <property type="term" value="F:zinc ion binding"/>
    <property type="evidence" value="ECO:0007669"/>
    <property type="project" value="InterPro"/>
</dbReference>
<dbReference type="PROSITE" id="PS00178">
    <property type="entry name" value="AA_TRNA_LIGASE_I"/>
    <property type="match status" value="1"/>
</dbReference>
<dbReference type="InterPro" id="IPR014729">
    <property type="entry name" value="Rossmann-like_a/b/a_fold"/>
</dbReference>
<dbReference type="PRINTS" id="PR00987">
    <property type="entry name" value="TRNASYNTHGLU"/>
</dbReference>
<keyword evidence="11" id="KW-1185">Reference proteome</keyword>
<comment type="similarity">
    <text evidence="7">Belongs to the class-I aminoacyl-tRNA synthetase family.</text>
</comment>
<dbReference type="InterPro" id="IPR000924">
    <property type="entry name" value="Glu/Gln-tRNA-synth"/>
</dbReference>
<feature type="domain" description="Glutamyl/glutaminyl-tRNA synthetase class Ib catalytic" evidence="9">
    <location>
        <begin position="8"/>
        <end position="254"/>
    </location>
</feature>